<evidence type="ECO:0000259" key="6">
    <source>
        <dbReference type="Pfam" id="PF17389"/>
    </source>
</evidence>
<evidence type="ECO:0000259" key="4">
    <source>
        <dbReference type="Pfam" id="PF05592"/>
    </source>
</evidence>
<dbReference type="GO" id="GO:0005975">
    <property type="term" value="P:carbohydrate metabolic process"/>
    <property type="evidence" value="ECO:0007669"/>
    <property type="project" value="InterPro"/>
</dbReference>
<evidence type="ECO:0000313" key="8">
    <source>
        <dbReference type="EMBL" id="GET07599.1"/>
    </source>
</evidence>
<dbReference type="Pfam" id="PF17390">
    <property type="entry name" value="Bac_rhamnosid_C"/>
    <property type="match status" value="1"/>
</dbReference>
<dbReference type="AlphaFoldDB" id="A0A6F9XQR6"/>
<feature type="domain" description="Alpha-L-rhamnosidase concanavalin-like" evidence="4">
    <location>
        <begin position="296"/>
        <end position="384"/>
    </location>
</feature>
<evidence type="ECO:0000259" key="5">
    <source>
        <dbReference type="Pfam" id="PF08531"/>
    </source>
</evidence>
<dbReference type="InterPro" id="IPR035396">
    <property type="entry name" value="Bac_rhamnosid6H"/>
</dbReference>
<accession>A0A6F9XQR6</accession>
<protein>
    <recommendedName>
        <fullName evidence="2">alpha-L-rhamnosidase</fullName>
        <ecNumber evidence="2">3.2.1.40</ecNumber>
    </recommendedName>
</protein>
<proteinExistence type="predicted"/>
<dbReference type="Gene3D" id="2.60.420.10">
    <property type="entry name" value="Maltose phosphorylase, domain 3"/>
    <property type="match status" value="1"/>
</dbReference>
<evidence type="ECO:0000256" key="3">
    <source>
        <dbReference type="ARBA" id="ARBA00022801"/>
    </source>
</evidence>
<keyword evidence="3" id="KW-0378">Hydrolase</keyword>
<dbReference type="EC" id="3.2.1.40" evidence="2"/>
<dbReference type="InterPro" id="IPR008902">
    <property type="entry name" value="Rhamnosid_concanavalin"/>
</dbReference>
<dbReference type="SUPFAM" id="SSF48208">
    <property type="entry name" value="Six-hairpin glycosidases"/>
    <property type="match status" value="1"/>
</dbReference>
<organism evidence="8">
    <name type="scientific">Ligilactobacillus agilis</name>
    <dbReference type="NCBI Taxonomy" id="1601"/>
    <lineage>
        <taxon>Bacteria</taxon>
        <taxon>Bacillati</taxon>
        <taxon>Bacillota</taxon>
        <taxon>Bacilli</taxon>
        <taxon>Lactobacillales</taxon>
        <taxon>Lactobacillaceae</taxon>
        <taxon>Ligilactobacillus</taxon>
    </lineage>
</organism>
<name>A0A6F9XQR6_9LACO</name>
<dbReference type="InterPro" id="IPR012341">
    <property type="entry name" value="6hp_glycosidase-like_sf"/>
</dbReference>
<dbReference type="InterPro" id="IPR008928">
    <property type="entry name" value="6-hairpin_glycosidase_sf"/>
</dbReference>
<dbReference type="InterPro" id="IPR013737">
    <property type="entry name" value="Bac_rhamnosid_N"/>
</dbReference>
<evidence type="ECO:0000259" key="7">
    <source>
        <dbReference type="Pfam" id="PF17390"/>
    </source>
</evidence>
<dbReference type="GO" id="GO:0030596">
    <property type="term" value="F:alpha-L-rhamnosidase activity"/>
    <property type="evidence" value="ECO:0007669"/>
    <property type="project" value="UniProtKB-EC"/>
</dbReference>
<dbReference type="PANTHER" id="PTHR33307:SF6">
    <property type="entry name" value="ALPHA-RHAMNOSIDASE (EUROFUNG)-RELATED"/>
    <property type="match status" value="1"/>
</dbReference>
<sequence>MKAKNLKVNGLTEPIGYSFDHLTFSWETSGEDLDAQSKMTVTVALDPAFKQVVAQADCASGNLLTLAPDFLTNKTRYFWRVQGLTFQASSFFETGLMDEAWQAKWISYQDAPQDAVCFSKKFTADKAVKTARLYLMALGLYEASLNGQAVSLEYLTPGYHSYDLYQQYQTFDVTHLINSENELTVMVGNGWYKGRFLFDGGFENIYGDKQKLIAQLEMTYEDGSREVVLSDESWNCQTYFIKENSIYDGERQDLSTRPEPLQTIALADDRATLTERLDLPVKPVRVYNPTAFIDKNGDLILDFEQEITGWIAGRVETPKKQVKFTFGELLQDGRFYRDNLRTAKQEFIVDNIEQASFIRPHFTYFGFRYVKVEGLSEAEALRFKGYSLQSELEETFSFASSSAKLNQLLSNVKWSQRDNFLSIPTDCPQRDERLGWTGDIGVFANTASYNMETRAFFANYLRSMRAEQLAQKGAVPVFVPYPKIKPFEGINPFLLGGAVSVWGDAATILPITSYRHCHDQGQLKADYPLMKGWVDYILKKDQAHQNRHLFDFDMQLGDWLALDTGIKGSVMGATDSSLVATVYYWISAQNTADAAAILDYQTDNAFYQKLADEIKAAILTTYFKGDDLNLAPATLNSPTEQIRQQMAQGFAGQKIDTKVDTQTGLALLLHYRLYPSEAARQKLADRLEARLEEAGNSLTTGFAGTPALLHALSENGLDQAAFDLLFKEDAPSWLFEVSQGATTTWERWDSLLSDGRISGTDMNSMNHYAYGSVEDFIVEKLLGINLPDLTGDTWKIAPHFTSHLTWAQGKLMTANGPLEVKWVKTGSLVETTVILPPRTKAVFIKQDGSQCQLKSGSNQFSDFFPDKSDNAIQDYKETVNE</sequence>
<evidence type="ECO:0000256" key="2">
    <source>
        <dbReference type="ARBA" id="ARBA00012652"/>
    </source>
</evidence>
<dbReference type="Pfam" id="PF17389">
    <property type="entry name" value="Bac_rhamnosid6H"/>
    <property type="match status" value="1"/>
</dbReference>
<dbReference type="Pfam" id="PF25788">
    <property type="entry name" value="Ig_Rha78A_N"/>
    <property type="match status" value="1"/>
</dbReference>
<dbReference type="Gene3D" id="1.50.10.10">
    <property type="match status" value="1"/>
</dbReference>
<feature type="domain" description="Alpha-L-rhamnosidase six-hairpin glycosidase" evidence="6">
    <location>
        <begin position="394"/>
        <end position="779"/>
    </location>
</feature>
<dbReference type="InterPro" id="IPR035398">
    <property type="entry name" value="Bac_rhamnosid_C"/>
</dbReference>
<comment type="catalytic activity">
    <reaction evidence="1">
        <text>Hydrolysis of terminal non-reducing alpha-L-rhamnose residues in alpha-L-rhamnosides.</text>
        <dbReference type="EC" id="3.2.1.40"/>
    </reaction>
</comment>
<dbReference type="Gene3D" id="2.60.40.10">
    <property type="entry name" value="Immunoglobulins"/>
    <property type="match status" value="1"/>
</dbReference>
<dbReference type="Pfam" id="PF05592">
    <property type="entry name" value="Bac_rhamnosid"/>
    <property type="match status" value="1"/>
</dbReference>
<dbReference type="Proteomes" id="UP000494178">
    <property type="component" value="Unassembled WGS sequence"/>
</dbReference>
<comment type="caution">
    <text evidence="8">The sequence shown here is derived from an EMBL/GenBank/DDBJ whole genome shotgun (WGS) entry which is preliminary data.</text>
</comment>
<dbReference type="RefSeq" id="WP_172585511.1">
    <property type="nucleotide sequence ID" value="NZ_BLAN01000020.1"/>
</dbReference>
<feature type="domain" description="Bacterial alpha-L-rhamnosidase N-terminal" evidence="5">
    <location>
        <begin position="126"/>
        <end position="284"/>
    </location>
</feature>
<dbReference type="PANTHER" id="PTHR33307">
    <property type="entry name" value="ALPHA-RHAMNOSIDASE (EUROFUNG)"/>
    <property type="match status" value="1"/>
</dbReference>
<feature type="domain" description="Alpha-L-rhamnosidase C-terminal" evidence="7">
    <location>
        <begin position="794"/>
        <end position="842"/>
    </location>
</feature>
<dbReference type="EMBL" id="BLAN01000020">
    <property type="protein sequence ID" value="GET07599.1"/>
    <property type="molecule type" value="Genomic_DNA"/>
</dbReference>
<dbReference type="InterPro" id="IPR013783">
    <property type="entry name" value="Ig-like_fold"/>
</dbReference>
<dbReference type="Pfam" id="PF08531">
    <property type="entry name" value="Bac_rhamnosid_N"/>
    <property type="match status" value="1"/>
</dbReference>
<evidence type="ECO:0000256" key="1">
    <source>
        <dbReference type="ARBA" id="ARBA00001445"/>
    </source>
</evidence>
<reference evidence="8" key="1">
    <citation type="submission" date="2019-10" db="EMBL/GenBank/DDBJ databases">
        <title>Lactobacillus agilis SY111 Whole Genome Sequencing Project.</title>
        <authorList>
            <person name="Suzuki S."/>
            <person name="Endo A."/>
            <person name="Maeno S."/>
            <person name="Shiwa Y."/>
            <person name="Matsutani M."/>
            <person name="Kajikawa A."/>
        </authorList>
    </citation>
    <scope>NUCLEOTIDE SEQUENCE</scope>
    <source>
        <strain evidence="8">SY111</strain>
    </source>
</reference>
<dbReference type="Gene3D" id="2.60.120.260">
    <property type="entry name" value="Galactose-binding domain-like"/>
    <property type="match status" value="2"/>
</dbReference>
<gene>
    <name evidence="8" type="ORF">SY111_02230</name>
</gene>
<dbReference type="InterPro" id="IPR016007">
    <property type="entry name" value="Alpha_rhamnosid"/>
</dbReference>